<protein>
    <submittedName>
        <fullName evidence="2">Uncharacterized protein</fullName>
    </submittedName>
</protein>
<dbReference type="Proteomes" id="UP001281761">
    <property type="component" value="Unassembled WGS sequence"/>
</dbReference>
<proteinExistence type="predicted"/>
<evidence type="ECO:0000256" key="1">
    <source>
        <dbReference type="SAM" id="MobiDB-lite"/>
    </source>
</evidence>
<evidence type="ECO:0000313" key="2">
    <source>
        <dbReference type="EMBL" id="KAK2943932.1"/>
    </source>
</evidence>
<gene>
    <name evidence="2" type="ORF">BLNAU_21135</name>
</gene>
<feature type="compositionally biased region" description="Polar residues" evidence="1">
    <location>
        <begin position="8"/>
        <end position="22"/>
    </location>
</feature>
<accession>A0ABQ9WYX1</accession>
<sequence length="353" mass="40174">MTAIDMKTVTSSNATRSDLSSSDLPFSADCLPFQNWSEDRLDSIYQQAVVFRSLAATLKIHPSLDVSLEAKAVNFLESVVPEDTEPTDSFLSNFASVAGDSLTSFVQCIVVLIYSASQDITTAAMRMLNHLLLFCSTKTLLALVKGDLIPQLVITLNPLSLPFDNAVDIHNNLMTTVRNSLWLATPNGLARLEIEGDDEQQTVHETVLKQVLTPSEKYICHLCVNRFSIIDGTQSKYFLILLARLLLICPYYQPIMDFVLDLPVFLSIPSCLTFFEDIESNWYVFYFVVKAQREWNKERGEVRQMWKKVHRMLRMEGMDDVLLAKLRNNKNQTFDGWIVSYSIEWNNQLCKSQ</sequence>
<name>A0ABQ9WYX1_9EUKA</name>
<comment type="caution">
    <text evidence="2">The sequence shown here is derived from an EMBL/GenBank/DDBJ whole genome shotgun (WGS) entry which is preliminary data.</text>
</comment>
<keyword evidence="3" id="KW-1185">Reference proteome</keyword>
<evidence type="ECO:0000313" key="3">
    <source>
        <dbReference type="Proteomes" id="UP001281761"/>
    </source>
</evidence>
<dbReference type="EMBL" id="JARBJD010000321">
    <property type="protein sequence ID" value="KAK2943932.1"/>
    <property type="molecule type" value="Genomic_DNA"/>
</dbReference>
<feature type="region of interest" description="Disordered" evidence="1">
    <location>
        <begin position="1"/>
        <end position="22"/>
    </location>
</feature>
<reference evidence="2 3" key="1">
    <citation type="journal article" date="2022" name="bioRxiv">
        <title>Genomics of Preaxostyla Flagellates Illuminates Evolutionary Transitions and the Path Towards Mitochondrial Loss.</title>
        <authorList>
            <person name="Novak L.V.F."/>
            <person name="Treitli S.C."/>
            <person name="Pyrih J."/>
            <person name="Halakuc P."/>
            <person name="Pipaliya S.V."/>
            <person name="Vacek V."/>
            <person name="Brzon O."/>
            <person name="Soukal P."/>
            <person name="Eme L."/>
            <person name="Dacks J.B."/>
            <person name="Karnkowska A."/>
            <person name="Elias M."/>
            <person name="Hampl V."/>
        </authorList>
    </citation>
    <scope>NUCLEOTIDE SEQUENCE [LARGE SCALE GENOMIC DNA]</scope>
    <source>
        <strain evidence="2">NAU3</strain>
        <tissue evidence="2">Gut</tissue>
    </source>
</reference>
<organism evidence="2 3">
    <name type="scientific">Blattamonas nauphoetae</name>
    <dbReference type="NCBI Taxonomy" id="2049346"/>
    <lineage>
        <taxon>Eukaryota</taxon>
        <taxon>Metamonada</taxon>
        <taxon>Preaxostyla</taxon>
        <taxon>Oxymonadida</taxon>
        <taxon>Blattamonas</taxon>
    </lineage>
</organism>